<protein>
    <recommendedName>
        <fullName evidence="4">60S ribosomal protein L36</fullName>
    </recommendedName>
</protein>
<name>R9P263_PSEHS</name>
<dbReference type="PROSITE" id="PS01190">
    <property type="entry name" value="RIBOSOMAL_L36E"/>
    <property type="match status" value="1"/>
</dbReference>
<reference evidence="7" key="1">
    <citation type="journal article" date="2013" name="Genome Announc.">
        <title>Draft genome sequence of the basidiomycetous yeast-like fungus Pseudozyma hubeiensis SY62, which produces an abundant amount of the biosurfactant mannosylerythritol lipids.</title>
        <authorList>
            <person name="Konishi M."/>
            <person name="Hatada Y."/>
            <person name="Horiuchi J."/>
        </authorList>
    </citation>
    <scope>NUCLEOTIDE SEQUENCE [LARGE SCALE GENOMIC DNA]</scope>
    <source>
        <strain evidence="7">SY62</strain>
    </source>
</reference>
<evidence type="ECO:0000313" key="6">
    <source>
        <dbReference type="EMBL" id="GAC95453.1"/>
    </source>
</evidence>
<dbReference type="GO" id="GO:1990904">
    <property type="term" value="C:ribonucleoprotein complex"/>
    <property type="evidence" value="ECO:0007669"/>
    <property type="project" value="UniProtKB-KW"/>
</dbReference>
<dbReference type="PANTHER" id="PTHR10114">
    <property type="entry name" value="60S RIBOSOMAL PROTEIN L36"/>
    <property type="match status" value="1"/>
</dbReference>
<keyword evidence="2 4" id="KW-0689">Ribosomal protein</keyword>
<keyword evidence="7" id="KW-1185">Reference proteome</keyword>
<comment type="similarity">
    <text evidence="1 4">Belongs to the eukaryotic ribosomal protein eL36 family.</text>
</comment>
<dbReference type="GO" id="GO:0006412">
    <property type="term" value="P:translation"/>
    <property type="evidence" value="ECO:0007669"/>
    <property type="project" value="InterPro"/>
</dbReference>
<dbReference type="GO" id="GO:0003735">
    <property type="term" value="F:structural constituent of ribosome"/>
    <property type="evidence" value="ECO:0007669"/>
    <property type="project" value="InterPro"/>
</dbReference>
<feature type="region of interest" description="Disordered" evidence="5">
    <location>
        <begin position="121"/>
        <end position="146"/>
    </location>
</feature>
<dbReference type="Gene3D" id="1.10.10.1760">
    <property type="entry name" value="60S ribosomal protein L36"/>
    <property type="match status" value="1"/>
</dbReference>
<feature type="compositionally biased region" description="Basic residues" evidence="5">
    <location>
        <begin position="122"/>
        <end position="141"/>
    </location>
</feature>
<evidence type="ECO:0000256" key="2">
    <source>
        <dbReference type="ARBA" id="ARBA00022980"/>
    </source>
</evidence>
<dbReference type="AlphaFoldDB" id="R9P263"/>
<evidence type="ECO:0000256" key="3">
    <source>
        <dbReference type="ARBA" id="ARBA00023274"/>
    </source>
</evidence>
<dbReference type="InterPro" id="IPR000509">
    <property type="entry name" value="Ribosomal_eL36"/>
</dbReference>
<dbReference type="STRING" id="1305764.R9P263"/>
<evidence type="ECO:0000256" key="4">
    <source>
        <dbReference type="RuleBase" id="RU000665"/>
    </source>
</evidence>
<accession>R9P263</accession>
<dbReference type="Proteomes" id="UP000014071">
    <property type="component" value="Unassembled WGS sequence"/>
</dbReference>
<dbReference type="FunFam" id="1.10.10.1760:FF:000003">
    <property type="entry name" value="60S ribosomal protein L36"/>
    <property type="match status" value="1"/>
</dbReference>
<dbReference type="RefSeq" id="XP_012189040.1">
    <property type="nucleotide sequence ID" value="XM_012333650.1"/>
</dbReference>
<dbReference type="EMBL" id="DF238795">
    <property type="protein sequence ID" value="GAC95453.1"/>
    <property type="molecule type" value="Genomic_DNA"/>
</dbReference>
<proteinExistence type="inferred from homology"/>
<sequence length="253" mass="28812">MSKRLGLIDACAASATFRNKVEFFQDGPLNVETPSTSILKIITNPFLYISSQWVTPPTLLTRPACLDLVCILSPRSGSRRYGSRYSSIISISISISNSNSIADSIAADTLAVTTAASVLRHPYQHQRQHQRQRQRRQSRRRTANDLVPEERRLVSTCLVWGINRGHQTERRVLAPRPSNRKGRQGERVKVIRSVVREVAGFAPYERRAMELIRNSKDKRARKFIKRRVGTLRRAKNKMESLTNVIAEQRRAGH</sequence>
<dbReference type="Pfam" id="PF01158">
    <property type="entry name" value="Ribosomal_L36e"/>
    <property type="match status" value="1"/>
</dbReference>
<gene>
    <name evidence="6" type="ORF">PHSY_003029</name>
</gene>
<evidence type="ECO:0000256" key="1">
    <source>
        <dbReference type="ARBA" id="ARBA00006509"/>
    </source>
</evidence>
<organism evidence="6 7">
    <name type="scientific">Pseudozyma hubeiensis (strain SY62)</name>
    <name type="common">Yeast</name>
    <dbReference type="NCBI Taxonomy" id="1305764"/>
    <lineage>
        <taxon>Eukaryota</taxon>
        <taxon>Fungi</taxon>
        <taxon>Dikarya</taxon>
        <taxon>Basidiomycota</taxon>
        <taxon>Ustilaginomycotina</taxon>
        <taxon>Ustilaginomycetes</taxon>
        <taxon>Ustilaginales</taxon>
        <taxon>Ustilaginaceae</taxon>
        <taxon>Pseudozyma</taxon>
    </lineage>
</organism>
<evidence type="ECO:0000313" key="7">
    <source>
        <dbReference type="Proteomes" id="UP000014071"/>
    </source>
</evidence>
<dbReference type="HOGENOM" id="CLU_1098903_0_0_1"/>
<dbReference type="OrthoDB" id="9616667at2759"/>
<dbReference type="GeneID" id="24108319"/>
<dbReference type="eggNOG" id="KOG3452">
    <property type="taxonomic scope" value="Eukaryota"/>
</dbReference>
<dbReference type="GO" id="GO:0005840">
    <property type="term" value="C:ribosome"/>
    <property type="evidence" value="ECO:0007669"/>
    <property type="project" value="UniProtKB-KW"/>
</dbReference>
<dbReference type="InterPro" id="IPR038097">
    <property type="entry name" value="Ribosomal_eL36_sf"/>
</dbReference>
<evidence type="ECO:0000256" key="5">
    <source>
        <dbReference type="SAM" id="MobiDB-lite"/>
    </source>
</evidence>
<keyword evidence="3 4" id="KW-0687">Ribonucleoprotein</keyword>